<dbReference type="InterPro" id="IPR017585">
    <property type="entry name" value="SAF_FlgA"/>
</dbReference>
<dbReference type="InterPro" id="IPR039246">
    <property type="entry name" value="Flagellar_FlgA"/>
</dbReference>
<accession>F9ZV26</accession>
<dbReference type="InterPro" id="IPR041231">
    <property type="entry name" value="FlgA_N"/>
</dbReference>
<dbReference type="HOGENOM" id="CLU_070510_4_1_6"/>
<dbReference type="Gene3D" id="3.90.1210.10">
    <property type="entry name" value="Antifreeze-like/N-acetylneuraminic acid synthase C-terminal domain"/>
    <property type="match status" value="1"/>
</dbReference>
<dbReference type="RefSeq" id="WP_013817725.1">
    <property type="nucleotide sequence ID" value="NC_015572.1"/>
</dbReference>
<feature type="domain" description="FlgA N-terminal" evidence="3">
    <location>
        <begin position="29"/>
        <end position="99"/>
    </location>
</feature>
<protein>
    <recommendedName>
        <fullName evidence="1">Flagella basal body P-ring formation protein FlgA</fullName>
    </recommendedName>
</protein>
<dbReference type="AlphaFoldDB" id="F9ZV26"/>
<dbReference type="NCBIfam" id="TIGR03170">
    <property type="entry name" value="flgA_cterm"/>
    <property type="match status" value="1"/>
</dbReference>
<evidence type="ECO:0000313" key="4">
    <source>
        <dbReference type="EMBL" id="AEF99459.1"/>
    </source>
</evidence>
<evidence type="ECO:0000313" key="5">
    <source>
        <dbReference type="Proteomes" id="UP000008888"/>
    </source>
</evidence>
<dbReference type="Proteomes" id="UP000008888">
    <property type="component" value="Chromosome"/>
</dbReference>
<dbReference type="CDD" id="cd11614">
    <property type="entry name" value="SAF_CpaB_FlgA_like"/>
    <property type="match status" value="1"/>
</dbReference>
<dbReference type="Pfam" id="PF17656">
    <property type="entry name" value="ChapFlgA_N"/>
    <property type="match status" value="1"/>
</dbReference>
<dbReference type="GO" id="GO:0044780">
    <property type="term" value="P:bacterial-type flagellum assembly"/>
    <property type="evidence" value="ECO:0007669"/>
    <property type="project" value="InterPro"/>
</dbReference>
<dbReference type="PANTHER" id="PTHR36307:SF1">
    <property type="entry name" value="FLAGELLA BASAL BODY P-RING FORMATION PROTEIN FLGA"/>
    <property type="match status" value="1"/>
</dbReference>
<reference evidence="5" key="3">
    <citation type="submission" date="2011-05" db="EMBL/GenBank/DDBJ databases">
        <title>Complete sequence of Methylomonas methanica MC09.</title>
        <authorList>
            <consortium name="US DOE Joint Genome Institute"/>
            <person name="Lucas S."/>
            <person name="Han J."/>
            <person name="Lapidus A."/>
            <person name="Cheng J.-F."/>
            <person name="Goodwin L."/>
            <person name="Pitluck S."/>
            <person name="Peters L."/>
            <person name="Mikhailova N."/>
            <person name="Teshima H."/>
            <person name="Han C."/>
            <person name="Tapia R."/>
            <person name="Land M."/>
            <person name="Hauser L."/>
            <person name="Kyrpides N."/>
            <person name="Ivanova N."/>
            <person name="Pagani I."/>
            <person name="Stein L."/>
            <person name="Woyke T."/>
        </authorList>
    </citation>
    <scope>NUCLEOTIDE SEQUENCE [LARGE SCALE GENOMIC DNA]</scope>
    <source>
        <strain evidence="5">MC09</strain>
    </source>
</reference>
<comment type="similarity">
    <text evidence="1">Belongs to the FlgA family.</text>
</comment>
<keyword evidence="1" id="KW-0732">Signal</keyword>
<dbReference type="OrthoDB" id="1669037at2"/>
<keyword evidence="4" id="KW-0969">Cilium</keyword>
<evidence type="ECO:0000256" key="1">
    <source>
        <dbReference type="RuleBase" id="RU362063"/>
    </source>
</evidence>
<keyword evidence="1" id="KW-1005">Bacterial flagellum biogenesis</keyword>
<keyword evidence="5" id="KW-1185">Reference proteome</keyword>
<reference evidence="4 5" key="1">
    <citation type="journal article" date="2011" name="J. Bacteriol.">
        <title>Complete Genome Sequence of the Aerobic Marine Methanotroph Methylomonas methanica MC09.</title>
        <authorList>
            <person name="Boden R."/>
            <person name="Cunliffe M."/>
            <person name="Scanlan J."/>
            <person name="Moussard H."/>
            <person name="Kits K.D."/>
            <person name="Klotz M.G."/>
            <person name="Jetten M.S."/>
            <person name="Vuilleumier S."/>
            <person name="Han J."/>
            <person name="Peters L."/>
            <person name="Mikhailova N."/>
            <person name="Teshima H."/>
            <person name="Tapia R."/>
            <person name="Kyrpides N."/>
            <person name="Ivanova N."/>
            <person name="Pagani I."/>
            <person name="Cheng J.F."/>
            <person name="Goodwin L."/>
            <person name="Han C."/>
            <person name="Hauser L."/>
            <person name="Land M.L."/>
            <person name="Lapidus A."/>
            <person name="Lucas S."/>
            <person name="Pitluck S."/>
            <person name="Woyke T."/>
            <person name="Stein L."/>
            <person name="Murrell J.C."/>
        </authorList>
    </citation>
    <scope>NUCLEOTIDE SEQUENCE [LARGE SCALE GENOMIC DNA]</scope>
    <source>
        <strain evidence="4 5">MC09</strain>
    </source>
</reference>
<reference key="2">
    <citation type="submission" date="2011-05" db="EMBL/GenBank/DDBJ databases">
        <title>Complete genome sequence of the aerobic marine methanotroph Methylomonas methanica MC09.</title>
        <authorList>
            <person name="Boden R."/>
            <person name="Cunliffe M."/>
            <person name="Scanlan J."/>
            <person name="Moussard H."/>
            <person name="Kits K.D."/>
            <person name="Klotz M."/>
            <person name="Jetten M."/>
            <person name="Vuilleumier S."/>
            <person name="Han J."/>
            <person name="Peters L."/>
            <person name="Mikhailova N."/>
            <person name="Teshima H."/>
            <person name="Tapia R."/>
            <person name="Kyrpides N."/>
            <person name="Ivanova N."/>
            <person name="Pagani I."/>
            <person name="Cheng J.-F."/>
            <person name="Goodwin L."/>
            <person name="Han C."/>
            <person name="Hauser L."/>
            <person name="Land M."/>
            <person name="Lapidus A."/>
            <person name="Lucas S."/>
            <person name="Pitluck S."/>
            <person name="Woyke T."/>
            <person name="Stein L.Y."/>
            <person name="Murrell C."/>
        </authorList>
    </citation>
    <scope>NUCLEOTIDE SEQUENCE</scope>
    <source>
        <strain>MC09</strain>
    </source>
</reference>
<dbReference type="Pfam" id="PF13144">
    <property type="entry name" value="ChapFlgA"/>
    <property type="match status" value="1"/>
</dbReference>
<name>F9ZV26_METMM</name>
<gene>
    <name evidence="4" type="ordered locus">Metme_1023</name>
</gene>
<feature type="signal peptide" evidence="1">
    <location>
        <begin position="1"/>
        <end position="20"/>
    </location>
</feature>
<organism evidence="4 5">
    <name type="scientific">Methylomonas methanica (strain DSM 25384 / MC09)</name>
    <dbReference type="NCBI Taxonomy" id="857087"/>
    <lineage>
        <taxon>Bacteria</taxon>
        <taxon>Pseudomonadati</taxon>
        <taxon>Pseudomonadota</taxon>
        <taxon>Gammaproteobacteria</taxon>
        <taxon>Methylococcales</taxon>
        <taxon>Methylococcaceae</taxon>
        <taxon>Methylomonas</taxon>
    </lineage>
</organism>
<dbReference type="eggNOG" id="COG1261">
    <property type="taxonomic scope" value="Bacteria"/>
</dbReference>
<comment type="function">
    <text evidence="1">Involved in the assembly process of the P-ring formation. It may associate with FlgF on the rod constituting a structure essential for the P-ring assembly or may act as a modulator protein for the P-ring assembly.</text>
</comment>
<comment type="subcellular location">
    <subcellularLocation>
        <location evidence="1">Periplasm</location>
    </subcellularLocation>
</comment>
<evidence type="ECO:0000259" key="2">
    <source>
        <dbReference type="Pfam" id="PF13144"/>
    </source>
</evidence>
<dbReference type="STRING" id="857087.Metme_1023"/>
<keyword evidence="4" id="KW-0966">Cell projection</keyword>
<keyword evidence="4" id="KW-0282">Flagellum</keyword>
<sequence>MKTINLALCLLLFASPIAAASQFQSLEAIQEAVQSFVQSSLDPAGQYQISSAQIDPRLQLPACTEKLEIFPQSGNIRSGRNTIGVRCPGFNNWTIYSTVVIKSYEAILILTKQLNRNDTISLDHFSIETRDTSTLQAGYLTDPNDIINKQATRFVPVGSVLYRFHYREPTLVKRGERVNIQSGKPGLLITSAGVAMTDGIKGQQISVKNVSSQRVIQATVINSGLVSVYF</sequence>
<evidence type="ECO:0000259" key="3">
    <source>
        <dbReference type="Pfam" id="PF17656"/>
    </source>
</evidence>
<dbReference type="Gene3D" id="2.30.30.760">
    <property type="match status" value="1"/>
</dbReference>
<dbReference type="EMBL" id="CP002738">
    <property type="protein sequence ID" value="AEF99459.1"/>
    <property type="molecule type" value="Genomic_DNA"/>
</dbReference>
<proteinExistence type="inferred from homology"/>
<dbReference type="GO" id="GO:0042597">
    <property type="term" value="C:periplasmic space"/>
    <property type="evidence" value="ECO:0007669"/>
    <property type="project" value="UniProtKB-SubCell"/>
</dbReference>
<feature type="chain" id="PRO_5005130627" description="Flagella basal body P-ring formation protein FlgA" evidence="1">
    <location>
        <begin position="21"/>
        <end position="230"/>
    </location>
</feature>
<keyword evidence="1" id="KW-0574">Periplasm</keyword>
<feature type="domain" description="Flagella basal body P-ring formation protein FlgA SAF" evidence="2">
    <location>
        <begin position="107"/>
        <end position="228"/>
    </location>
</feature>
<dbReference type="PANTHER" id="PTHR36307">
    <property type="entry name" value="FLAGELLA BASAL BODY P-RING FORMATION PROTEIN FLGA"/>
    <property type="match status" value="1"/>
</dbReference>
<dbReference type="KEGG" id="mmt:Metme_1023"/>